<protein>
    <recommendedName>
        <fullName evidence="5">Ricin B lectin domain-containing protein</fullName>
    </recommendedName>
</protein>
<sequence length="238" mass="23399">MKFSLLLVIAATASAAVVAPRHHKGRGGNGGGNGGNAAAQQGQAAQTGNEATQDAQTGNQAATGGNAATGNNNAATGGNTQTGDNQAATGATGGGALARGATTIVLKETLGIPGNECITFRNNGEMVDAACVNTAADRQLQASTVNGQPVLAVQRSFTAGFRQDLVGVDACVGNNGTTFLAQPCDDANLDPVTFSNNNLVAASGACQSGHDGAAQITVDQSGQNCAELTSTDTTATPP</sequence>
<feature type="chain" id="PRO_5040739812" description="Ricin B lectin domain-containing protein" evidence="2">
    <location>
        <begin position="16"/>
        <end position="238"/>
    </location>
</feature>
<feature type="signal peptide" evidence="2">
    <location>
        <begin position="1"/>
        <end position="15"/>
    </location>
</feature>
<feature type="region of interest" description="Disordered" evidence="1">
    <location>
        <begin position="18"/>
        <end position="88"/>
    </location>
</feature>
<evidence type="ECO:0000256" key="2">
    <source>
        <dbReference type="SAM" id="SignalP"/>
    </source>
</evidence>
<gene>
    <name evidence="3" type="ORF">N0V89_006796</name>
</gene>
<dbReference type="AlphaFoldDB" id="A0A9W8XI14"/>
<dbReference type="GeneID" id="80910326"/>
<evidence type="ECO:0008006" key="5">
    <source>
        <dbReference type="Google" id="ProtNLM"/>
    </source>
</evidence>
<keyword evidence="4" id="KW-1185">Reference proteome</keyword>
<proteinExistence type="predicted"/>
<comment type="caution">
    <text evidence="3">The sequence shown here is derived from an EMBL/GenBank/DDBJ whole genome shotgun (WGS) entry which is preliminary data.</text>
</comment>
<keyword evidence="2" id="KW-0732">Signal</keyword>
<feature type="compositionally biased region" description="Low complexity" evidence="1">
    <location>
        <begin position="36"/>
        <end position="88"/>
    </location>
</feature>
<dbReference type="Proteomes" id="UP001140513">
    <property type="component" value="Unassembled WGS sequence"/>
</dbReference>
<evidence type="ECO:0000313" key="3">
    <source>
        <dbReference type="EMBL" id="KAJ4351454.1"/>
    </source>
</evidence>
<accession>A0A9W8XI14</accession>
<name>A0A9W8XI14_9PLEO</name>
<evidence type="ECO:0000313" key="4">
    <source>
        <dbReference type="Proteomes" id="UP001140513"/>
    </source>
</evidence>
<organism evidence="3 4">
    <name type="scientific">Didymosphaeria variabile</name>
    <dbReference type="NCBI Taxonomy" id="1932322"/>
    <lineage>
        <taxon>Eukaryota</taxon>
        <taxon>Fungi</taxon>
        <taxon>Dikarya</taxon>
        <taxon>Ascomycota</taxon>
        <taxon>Pezizomycotina</taxon>
        <taxon>Dothideomycetes</taxon>
        <taxon>Pleosporomycetidae</taxon>
        <taxon>Pleosporales</taxon>
        <taxon>Massarineae</taxon>
        <taxon>Didymosphaeriaceae</taxon>
        <taxon>Didymosphaeria</taxon>
    </lineage>
</organism>
<dbReference type="EMBL" id="JAPEUX010000005">
    <property type="protein sequence ID" value="KAJ4351454.1"/>
    <property type="molecule type" value="Genomic_DNA"/>
</dbReference>
<reference evidence="3" key="1">
    <citation type="submission" date="2022-10" db="EMBL/GenBank/DDBJ databases">
        <title>Tapping the CABI collections for fungal endophytes: first genome assemblies for Collariella, Neodidymelliopsis, Ascochyta clinopodiicola, Didymella pomorum, Didymosphaeria variabile, Neocosmospora piperis and Neocucurbitaria cava.</title>
        <authorList>
            <person name="Hill R."/>
        </authorList>
    </citation>
    <scope>NUCLEOTIDE SEQUENCE</scope>
    <source>
        <strain evidence="3">IMI 356815</strain>
    </source>
</reference>
<evidence type="ECO:0000256" key="1">
    <source>
        <dbReference type="SAM" id="MobiDB-lite"/>
    </source>
</evidence>
<dbReference type="OrthoDB" id="2986744at2759"/>
<dbReference type="RefSeq" id="XP_056069810.1">
    <property type="nucleotide sequence ID" value="XM_056215563.1"/>
</dbReference>